<feature type="transmembrane region" description="Helical" evidence="7">
    <location>
        <begin position="101"/>
        <end position="122"/>
    </location>
</feature>
<feature type="transmembrane region" description="Helical" evidence="7">
    <location>
        <begin position="128"/>
        <end position="146"/>
    </location>
</feature>
<comment type="subcellular location">
    <subcellularLocation>
        <location evidence="1">Cell membrane</location>
        <topology evidence="1">Multi-pass membrane protein</topology>
    </subcellularLocation>
</comment>
<organism evidence="8 9">
    <name type="scientific">Asaia siamensis</name>
    <dbReference type="NCBI Taxonomy" id="110479"/>
    <lineage>
        <taxon>Bacteria</taxon>
        <taxon>Pseudomonadati</taxon>
        <taxon>Pseudomonadota</taxon>
        <taxon>Alphaproteobacteria</taxon>
        <taxon>Acetobacterales</taxon>
        <taxon>Acetobacteraceae</taxon>
        <taxon>Asaia</taxon>
    </lineage>
</organism>
<gene>
    <name evidence="8" type="ORF">GCM10007207_05690</name>
</gene>
<feature type="transmembrane region" description="Helical" evidence="7">
    <location>
        <begin position="70"/>
        <end position="89"/>
    </location>
</feature>
<feature type="transmembrane region" description="Helical" evidence="7">
    <location>
        <begin position="210"/>
        <end position="228"/>
    </location>
</feature>
<dbReference type="Pfam" id="PF00953">
    <property type="entry name" value="Glycos_transf_4"/>
    <property type="match status" value="1"/>
</dbReference>
<proteinExistence type="predicted"/>
<protein>
    <submittedName>
        <fullName evidence="8">Undecaprenyl-phosphate alpha-N-acetylglucosaminyl 1-phosphate transferase</fullName>
    </submittedName>
</protein>
<evidence type="ECO:0000313" key="9">
    <source>
        <dbReference type="Proteomes" id="UP000637769"/>
    </source>
</evidence>
<evidence type="ECO:0000256" key="3">
    <source>
        <dbReference type="ARBA" id="ARBA00022679"/>
    </source>
</evidence>
<dbReference type="RefSeq" id="WP_188425236.1">
    <property type="nucleotide sequence ID" value="NZ_BMCH01000001.1"/>
</dbReference>
<evidence type="ECO:0000256" key="7">
    <source>
        <dbReference type="SAM" id="Phobius"/>
    </source>
</evidence>
<evidence type="ECO:0000256" key="5">
    <source>
        <dbReference type="ARBA" id="ARBA00022989"/>
    </source>
</evidence>
<keyword evidence="9" id="KW-1185">Reference proteome</keyword>
<evidence type="ECO:0000313" key="8">
    <source>
        <dbReference type="EMBL" id="GGC23249.1"/>
    </source>
</evidence>
<name>A0ABQ1LG65_9PROT</name>
<evidence type="ECO:0000256" key="4">
    <source>
        <dbReference type="ARBA" id="ARBA00022692"/>
    </source>
</evidence>
<feature type="transmembrane region" description="Helical" evidence="7">
    <location>
        <begin position="153"/>
        <end position="173"/>
    </location>
</feature>
<feature type="transmembrane region" description="Helical" evidence="7">
    <location>
        <begin position="179"/>
        <end position="198"/>
    </location>
</feature>
<keyword evidence="5 7" id="KW-1133">Transmembrane helix</keyword>
<dbReference type="GO" id="GO:0016740">
    <property type="term" value="F:transferase activity"/>
    <property type="evidence" value="ECO:0007669"/>
    <property type="project" value="UniProtKB-KW"/>
</dbReference>
<dbReference type="EMBL" id="BMCH01000001">
    <property type="protein sequence ID" value="GGC23249.1"/>
    <property type="molecule type" value="Genomic_DNA"/>
</dbReference>
<feature type="transmembrane region" description="Helical" evidence="7">
    <location>
        <begin position="302"/>
        <end position="323"/>
    </location>
</feature>
<accession>A0ABQ1LG65</accession>
<evidence type="ECO:0000256" key="2">
    <source>
        <dbReference type="ARBA" id="ARBA00022475"/>
    </source>
</evidence>
<dbReference type="PANTHER" id="PTHR22926:SF3">
    <property type="entry name" value="UNDECAPRENYL-PHOSPHATE ALPHA-N-ACETYLGLUCOSAMINYL 1-PHOSPHATE TRANSFERASE"/>
    <property type="match status" value="1"/>
</dbReference>
<feature type="transmembrane region" description="Helical" evidence="7">
    <location>
        <begin position="272"/>
        <end position="296"/>
    </location>
</feature>
<feature type="transmembrane region" description="Helical" evidence="7">
    <location>
        <begin position="234"/>
        <end position="252"/>
    </location>
</feature>
<keyword evidence="4 7" id="KW-0812">Transmembrane</keyword>
<reference evidence="9" key="1">
    <citation type="journal article" date="2019" name="Int. J. Syst. Evol. Microbiol.">
        <title>The Global Catalogue of Microorganisms (GCM) 10K type strain sequencing project: providing services to taxonomists for standard genome sequencing and annotation.</title>
        <authorList>
            <consortium name="The Broad Institute Genomics Platform"/>
            <consortium name="The Broad Institute Genome Sequencing Center for Infectious Disease"/>
            <person name="Wu L."/>
            <person name="Ma J."/>
        </authorList>
    </citation>
    <scope>NUCLEOTIDE SEQUENCE [LARGE SCALE GENOMIC DNA]</scope>
    <source>
        <strain evidence="9">CCM 7132</strain>
    </source>
</reference>
<keyword evidence="2" id="KW-1003">Cell membrane</keyword>
<dbReference type="Proteomes" id="UP000637769">
    <property type="component" value="Unassembled WGS sequence"/>
</dbReference>
<keyword evidence="6 7" id="KW-0472">Membrane</keyword>
<sequence length="334" mass="35634">MVPLIICCLSAAGVSIALICHMIRVGVMDVPGHRSSHTRPTPKGGGIGIVLGFLLVFPVSQLWTQGDLPGLSLLLPLLAIALLALFSWLDDIHSYRASLKLGVQAIAALMVLTGMALGSVSLPSVSPLLLACLVGTGFCWLVYVTNALNFIDGINGLASGSMALSALIMAWLFDDAGQIGLTHAALLLAVCLLAFLPFNFPKARIFMGDVGSQGAGLALSWFGLEAFISTPYPLIMPFLLCGILFDVAFTLVRRAIAGDPLAQAHRSHLYQLATRAGMSSVLVTLIYWFFVIWGGIVCVQPLPFGFRLALLLAPQLLWMGTIIHRARNAALGKW</sequence>
<dbReference type="PANTHER" id="PTHR22926">
    <property type="entry name" value="PHOSPHO-N-ACETYLMURAMOYL-PENTAPEPTIDE-TRANSFERASE"/>
    <property type="match status" value="1"/>
</dbReference>
<evidence type="ECO:0000256" key="1">
    <source>
        <dbReference type="ARBA" id="ARBA00004651"/>
    </source>
</evidence>
<evidence type="ECO:0000256" key="6">
    <source>
        <dbReference type="ARBA" id="ARBA00023136"/>
    </source>
</evidence>
<keyword evidence="3 8" id="KW-0808">Transferase</keyword>
<dbReference type="InterPro" id="IPR000715">
    <property type="entry name" value="Glycosyl_transferase_4"/>
</dbReference>
<feature type="transmembrane region" description="Helical" evidence="7">
    <location>
        <begin position="44"/>
        <end position="64"/>
    </location>
</feature>
<comment type="caution">
    <text evidence="8">The sequence shown here is derived from an EMBL/GenBank/DDBJ whole genome shotgun (WGS) entry which is preliminary data.</text>
</comment>